<evidence type="ECO:0000313" key="1">
    <source>
        <dbReference type="EMBL" id="GAA5806048.1"/>
    </source>
</evidence>
<dbReference type="EMBL" id="BAABUJ010000055">
    <property type="protein sequence ID" value="GAA5806048.1"/>
    <property type="molecule type" value="Genomic_DNA"/>
</dbReference>
<organism evidence="1 2">
    <name type="scientific">Helicostylum pulchrum</name>
    <dbReference type="NCBI Taxonomy" id="562976"/>
    <lineage>
        <taxon>Eukaryota</taxon>
        <taxon>Fungi</taxon>
        <taxon>Fungi incertae sedis</taxon>
        <taxon>Mucoromycota</taxon>
        <taxon>Mucoromycotina</taxon>
        <taxon>Mucoromycetes</taxon>
        <taxon>Mucorales</taxon>
        <taxon>Mucorineae</taxon>
        <taxon>Mucoraceae</taxon>
        <taxon>Helicostylum</taxon>
    </lineage>
</organism>
<evidence type="ECO:0008006" key="3">
    <source>
        <dbReference type="Google" id="ProtNLM"/>
    </source>
</evidence>
<dbReference type="InterPro" id="IPR032466">
    <property type="entry name" value="Metal_Hydrolase"/>
</dbReference>
<name>A0ABP9YHH7_9FUNG</name>
<reference evidence="1 2" key="1">
    <citation type="submission" date="2024-04" db="EMBL/GenBank/DDBJ databases">
        <title>genome sequences of Mucor flavus KT1a and Helicostylum pulchrum KT1b strains isolation_sourced from the surface of a dry-aged beef.</title>
        <authorList>
            <person name="Toyotome T."/>
            <person name="Hosono M."/>
            <person name="Torimaru M."/>
            <person name="Fukuda K."/>
            <person name="Mikami N."/>
        </authorList>
    </citation>
    <scope>NUCLEOTIDE SEQUENCE [LARGE SCALE GENOMIC DNA]</scope>
    <source>
        <strain evidence="1 2">KT1b</strain>
    </source>
</reference>
<dbReference type="InterPro" id="IPR001130">
    <property type="entry name" value="TatD-like"/>
</dbReference>
<comment type="caution">
    <text evidence="1">The sequence shown here is derived from an EMBL/GenBank/DDBJ whole genome shotgun (WGS) entry which is preliminary data.</text>
</comment>
<sequence>MCQSLQEKFLQHGVPTTKEVFDESLFKDVCDAHCHAHDDIDNLRDISQLKTGHITLMGVRQDDWDTVSKVAKECNEKEPSKCIPSFGIHPWFSHFLMMPEENDIQQHYQRILTSKDSLELQDMLKELSQLPTFTFDTWYNNLRQHLLDHPNALVGEVGVDRAAKLLPGGSFKWHGVKPTSVQCSIEHQISIFDIQCKLARELNRGMSVHCVQGQGHLFNYLKAQSNQFSTRKLKLLKEIPNTLRMCLHSYGGAPGSIKQFLELKGFCVYVSFSVGINARMTPPLKLQELIRSVPEDRLLIESDLDSPKLIDDCMVDIIKIVAEARQWSITKVVEITHQNWIQFISAY</sequence>
<keyword evidence="2" id="KW-1185">Reference proteome</keyword>
<dbReference type="SUPFAM" id="SSF51556">
    <property type="entry name" value="Metallo-dependent hydrolases"/>
    <property type="match status" value="1"/>
</dbReference>
<dbReference type="Proteomes" id="UP001476247">
    <property type="component" value="Unassembled WGS sequence"/>
</dbReference>
<protein>
    <recommendedName>
        <fullName evidence="3">Metallo-dependent hydrolase</fullName>
    </recommendedName>
</protein>
<dbReference type="PANTHER" id="PTHR47345:SF1">
    <property type="entry name" value="CUT9-INTERACTING PROTEIN SCN1"/>
    <property type="match status" value="1"/>
</dbReference>
<proteinExistence type="predicted"/>
<accession>A0ABP9YHH7</accession>
<dbReference type="PANTHER" id="PTHR47345">
    <property type="entry name" value="CUT9-INTERACTING PROTEIN SCN1"/>
    <property type="match status" value="1"/>
</dbReference>
<evidence type="ECO:0000313" key="2">
    <source>
        <dbReference type="Proteomes" id="UP001476247"/>
    </source>
</evidence>
<dbReference type="InterPro" id="IPR053044">
    <property type="entry name" value="Metallo-hydrolase/TatD-type"/>
</dbReference>
<dbReference type="Gene3D" id="3.20.20.140">
    <property type="entry name" value="Metal-dependent hydrolases"/>
    <property type="match status" value="1"/>
</dbReference>
<gene>
    <name evidence="1" type="ORF">HPULCUR_011576</name>
</gene>
<dbReference type="Pfam" id="PF01026">
    <property type="entry name" value="TatD_DNase"/>
    <property type="match status" value="1"/>
</dbReference>